<protein>
    <recommendedName>
        <fullName evidence="3">5-aminolevulic acid synthase</fullName>
    </recommendedName>
</protein>
<dbReference type="OrthoDB" id="7658791at2"/>
<name>A0A0U1NLU4_9RHOB</name>
<sequence length="192" mass="20211">MRIVGAIGVFSLCVFGVVAGAEPVSNAEAKAQLFSLKGREVELIPRDWLTPDNAALVEQVAEQQLYYAAIAASPDDGILNSATIAAANDHTMDVARAKALSACDAAKRGQTACEVVAMVRPRNFEPVELTLSHGATEAWRKSYRRVRGEKAFAISPTVGTFIVATSEGAASAALSACAEKAQTDDCIIAIQD</sequence>
<accession>A0A0U1NLU4</accession>
<dbReference type="STRING" id="282199.GCA_001049735_01734"/>
<dbReference type="RefSeq" id="WP_048599105.1">
    <property type="nucleotide sequence ID" value="NZ_CBFHGK010000003.1"/>
</dbReference>
<evidence type="ECO:0000313" key="2">
    <source>
        <dbReference type="Proteomes" id="UP000048949"/>
    </source>
</evidence>
<evidence type="ECO:0008006" key="3">
    <source>
        <dbReference type="Google" id="ProtNLM"/>
    </source>
</evidence>
<organism evidence="1 2">
    <name type="scientific">Nereida ignava</name>
    <dbReference type="NCBI Taxonomy" id="282199"/>
    <lineage>
        <taxon>Bacteria</taxon>
        <taxon>Pseudomonadati</taxon>
        <taxon>Pseudomonadota</taxon>
        <taxon>Alphaproteobacteria</taxon>
        <taxon>Rhodobacterales</taxon>
        <taxon>Roseobacteraceae</taxon>
        <taxon>Nereida</taxon>
    </lineage>
</organism>
<reference evidence="1 2" key="1">
    <citation type="submission" date="2015-04" db="EMBL/GenBank/DDBJ databases">
        <authorList>
            <person name="Syromyatnikov M.Y."/>
            <person name="Popov V.N."/>
        </authorList>
    </citation>
    <scope>NUCLEOTIDE SEQUENCE [LARGE SCALE GENOMIC DNA]</scope>
    <source>
        <strain evidence="1 2">CECT 5292</strain>
    </source>
</reference>
<dbReference type="AlphaFoldDB" id="A0A0U1NLU4"/>
<dbReference type="EMBL" id="CVQV01000008">
    <property type="protein sequence ID" value="CRK75684.1"/>
    <property type="molecule type" value="Genomic_DNA"/>
</dbReference>
<proteinExistence type="predicted"/>
<gene>
    <name evidence="1" type="ORF">NIG5292_01735</name>
</gene>
<keyword evidence="2" id="KW-1185">Reference proteome</keyword>
<dbReference type="Proteomes" id="UP000048949">
    <property type="component" value="Unassembled WGS sequence"/>
</dbReference>
<evidence type="ECO:0000313" key="1">
    <source>
        <dbReference type="EMBL" id="CRK75684.1"/>
    </source>
</evidence>